<dbReference type="Gene3D" id="3.40.630.30">
    <property type="match status" value="1"/>
</dbReference>
<sequence length="156" mass="18579">MTITFRKIDASNYKNAISLKVNENQADFVAPNWFSILEANYESDEKHPYAIYNDEDLVGFFMYCFYPADEDYPRDSWWLERYMIGKDFQGRGYGKKALKQFLKYFFEKYKVNDILISAVPENYLALTLYEQVGFMRTGEYVGKEIVLELSYSRFKK</sequence>
<proteinExistence type="predicted"/>
<comment type="caution">
    <text evidence="2">The sequence shown here is derived from an EMBL/GenBank/DDBJ whole genome shotgun (WGS) entry which is preliminary data.</text>
</comment>
<dbReference type="Pfam" id="PF00583">
    <property type="entry name" value="Acetyltransf_1"/>
    <property type="match status" value="1"/>
</dbReference>
<dbReference type="InterPro" id="IPR000182">
    <property type="entry name" value="GNAT_dom"/>
</dbReference>
<dbReference type="RefSeq" id="WP_017795970.1">
    <property type="nucleotide sequence ID" value="NZ_BSKO01000001.1"/>
</dbReference>
<dbReference type="Proteomes" id="UP001275436">
    <property type="component" value="Unassembled WGS sequence"/>
</dbReference>
<dbReference type="InterPro" id="IPR016181">
    <property type="entry name" value="Acyl_CoA_acyltransferase"/>
</dbReference>
<dbReference type="PANTHER" id="PTHR43328">
    <property type="entry name" value="ACETYLTRANSFERASE-RELATED"/>
    <property type="match status" value="1"/>
</dbReference>
<evidence type="ECO:0000313" key="2">
    <source>
        <dbReference type="EMBL" id="GLO65282.1"/>
    </source>
</evidence>
<reference evidence="2 3" key="1">
    <citation type="submission" date="2023-02" db="EMBL/GenBank/DDBJ databases">
        <title>Oceanobacillus kimchii IFOP_LL358 isolated form Alexandrium catenella lab strain.</title>
        <authorList>
            <person name="Gajardo G."/>
            <person name="Ueki S."/>
            <person name="Maruyama F."/>
        </authorList>
    </citation>
    <scope>NUCLEOTIDE SEQUENCE [LARGE SCALE GENOMIC DNA]</scope>
    <source>
        <strain evidence="2 3">IFOP_LL358</strain>
    </source>
</reference>
<dbReference type="PROSITE" id="PS51186">
    <property type="entry name" value="GNAT"/>
    <property type="match status" value="1"/>
</dbReference>
<protein>
    <submittedName>
        <fullName evidence="2">N-acetyltransferase</fullName>
    </submittedName>
</protein>
<organism evidence="2 3">
    <name type="scientific">Oceanobacillus kimchii</name>
    <dbReference type="NCBI Taxonomy" id="746691"/>
    <lineage>
        <taxon>Bacteria</taxon>
        <taxon>Bacillati</taxon>
        <taxon>Bacillota</taxon>
        <taxon>Bacilli</taxon>
        <taxon>Bacillales</taxon>
        <taxon>Bacillaceae</taxon>
        <taxon>Oceanobacillus</taxon>
    </lineage>
</organism>
<dbReference type="EMBL" id="BSKO01000001">
    <property type="protein sequence ID" value="GLO65282.1"/>
    <property type="molecule type" value="Genomic_DNA"/>
</dbReference>
<accession>A0ABQ5TGK0</accession>
<dbReference type="SUPFAM" id="SSF55729">
    <property type="entry name" value="Acyl-CoA N-acyltransferases (Nat)"/>
    <property type="match status" value="1"/>
</dbReference>
<dbReference type="CDD" id="cd04301">
    <property type="entry name" value="NAT_SF"/>
    <property type="match status" value="1"/>
</dbReference>
<name>A0ABQ5TGK0_9BACI</name>
<gene>
    <name evidence="2" type="ORF">MACH08_10660</name>
</gene>
<evidence type="ECO:0000259" key="1">
    <source>
        <dbReference type="PROSITE" id="PS51186"/>
    </source>
</evidence>
<evidence type="ECO:0000313" key="3">
    <source>
        <dbReference type="Proteomes" id="UP001275436"/>
    </source>
</evidence>
<keyword evidence="3" id="KW-1185">Reference proteome</keyword>
<dbReference type="PANTHER" id="PTHR43328:SF1">
    <property type="entry name" value="N-ACETYLTRANSFERASE DOMAIN-CONTAINING PROTEIN"/>
    <property type="match status" value="1"/>
</dbReference>
<feature type="domain" description="N-acetyltransferase" evidence="1">
    <location>
        <begin position="3"/>
        <end position="156"/>
    </location>
</feature>